<dbReference type="EC" id="7.1.1.2" evidence="4 17"/>
<feature type="transmembrane region" description="Helical" evidence="17">
    <location>
        <begin position="377"/>
        <end position="402"/>
    </location>
</feature>
<evidence type="ECO:0000256" key="2">
    <source>
        <dbReference type="ARBA" id="ARBA00004225"/>
    </source>
</evidence>
<feature type="transmembrane region" description="Helical" evidence="17">
    <location>
        <begin position="57"/>
        <end position="77"/>
    </location>
</feature>
<feature type="transmembrane region" description="Helical" evidence="17">
    <location>
        <begin position="214"/>
        <end position="240"/>
    </location>
</feature>
<evidence type="ECO:0000256" key="4">
    <source>
        <dbReference type="ARBA" id="ARBA00012944"/>
    </source>
</evidence>
<dbReference type="AlphaFoldDB" id="A0A7L8EYP0"/>
<keyword evidence="8 17" id="KW-0812">Transmembrane</keyword>
<dbReference type="GO" id="GO:0008137">
    <property type="term" value="F:NADH dehydrogenase (ubiquinone) activity"/>
    <property type="evidence" value="ECO:0007669"/>
    <property type="project" value="UniProtKB-UniRule"/>
</dbReference>
<evidence type="ECO:0000256" key="10">
    <source>
        <dbReference type="ARBA" id="ARBA00022982"/>
    </source>
</evidence>
<keyword evidence="9" id="KW-1278">Translocase</keyword>
<evidence type="ECO:0000256" key="11">
    <source>
        <dbReference type="ARBA" id="ARBA00022989"/>
    </source>
</evidence>
<feature type="transmembrane region" description="Helical" evidence="17">
    <location>
        <begin position="84"/>
        <end position="102"/>
    </location>
</feature>
<dbReference type="Pfam" id="PF00361">
    <property type="entry name" value="Proton_antipo_M"/>
    <property type="match status" value="1"/>
</dbReference>
<evidence type="ECO:0000256" key="7">
    <source>
        <dbReference type="ARBA" id="ARBA00022660"/>
    </source>
</evidence>
<feature type="transmembrane region" description="Helical" evidence="17">
    <location>
        <begin position="423"/>
        <end position="443"/>
    </location>
</feature>
<dbReference type="GO" id="GO:0003954">
    <property type="term" value="F:NADH dehydrogenase activity"/>
    <property type="evidence" value="ECO:0007669"/>
    <property type="project" value="TreeGrafter"/>
</dbReference>
<evidence type="ECO:0000256" key="17">
    <source>
        <dbReference type="RuleBase" id="RU003297"/>
    </source>
</evidence>
<dbReference type="InterPro" id="IPR001750">
    <property type="entry name" value="ND/Mrp_TM"/>
</dbReference>
<keyword evidence="12 17" id="KW-0520">NAD</keyword>
<comment type="subcellular location">
    <subcellularLocation>
        <location evidence="2 17">Mitochondrion membrane</location>
        <topology evidence="2 17">Multi-pass membrane protein</topology>
    </subcellularLocation>
</comment>
<keyword evidence="7 17" id="KW-0679">Respiratory chain</keyword>
<gene>
    <name evidence="19" type="primary">ND4</name>
</gene>
<protein>
    <recommendedName>
        <fullName evidence="5 17">NADH-ubiquinone oxidoreductase chain 4</fullName>
        <ecNumber evidence="4 17">7.1.1.2</ecNumber>
    </recommendedName>
</protein>
<feature type="transmembrane region" description="Helical" evidence="17">
    <location>
        <begin position="21"/>
        <end position="41"/>
    </location>
</feature>
<feature type="transmembrane region" description="Helical" evidence="17">
    <location>
        <begin position="174"/>
        <end position="194"/>
    </location>
</feature>
<feature type="transmembrane region" description="Helical" evidence="17">
    <location>
        <begin position="300"/>
        <end position="323"/>
    </location>
</feature>
<comment type="function">
    <text evidence="1">Core subunit of the mitochondrial membrane respiratory chain NADH dehydrogenase (Complex I) that is believed to belong to the minimal assembly required for catalysis. Complex I functions in the transfer of electrons from NADH to the respiratory chain. The immediate electron acceptor for the enzyme is believed to be ubiquinone.</text>
</comment>
<feature type="transmembrane region" description="Helical" evidence="17">
    <location>
        <begin position="141"/>
        <end position="162"/>
    </location>
</feature>
<dbReference type="CTD" id="4538"/>
<evidence type="ECO:0000256" key="13">
    <source>
        <dbReference type="ARBA" id="ARBA00023075"/>
    </source>
</evidence>
<feature type="transmembrane region" description="Helical" evidence="17">
    <location>
        <begin position="344"/>
        <end position="365"/>
    </location>
</feature>
<dbReference type="PANTHER" id="PTHR43507:SF20">
    <property type="entry name" value="NADH-UBIQUINONE OXIDOREDUCTASE CHAIN 4"/>
    <property type="match status" value="1"/>
</dbReference>
<feature type="transmembrane region" description="Helical" evidence="17">
    <location>
        <begin position="274"/>
        <end position="294"/>
    </location>
</feature>
<keyword evidence="14 17" id="KW-0496">Mitochondrion</keyword>
<dbReference type="GO" id="GO:0015990">
    <property type="term" value="P:electron transport coupled proton transport"/>
    <property type="evidence" value="ECO:0007669"/>
    <property type="project" value="TreeGrafter"/>
</dbReference>
<dbReference type="GO" id="GO:0031966">
    <property type="term" value="C:mitochondrial membrane"/>
    <property type="evidence" value="ECO:0007669"/>
    <property type="project" value="UniProtKB-SubCell"/>
</dbReference>
<dbReference type="GO" id="GO:0042773">
    <property type="term" value="P:ATP synthesis coupled electron transport"/>
    <property type="evidence" value="ECO:0007669"/>
    <property type="project" value="InterPro"/>
</dbReference>
<evidence type="ECO:0000256" key="15">
    <source>
        <dbReference type="ARBA" id="ARBA00023136"/>
    </source>
</evidence>
<keyword evidence="6 17" id="KW-0813">Transport</keyword>
<evidence type="ECO:0000256" key="3">
    <source>
        <dbReference type="ARBA" id="ARBA00009025"/>
    </source>
</evidence>
<geneLocation type="mitochondrion" evidence="19"/>
<evidence type="ECO:0000256" key="9">
    <source>
        <dbReference type="ARBA" id="ARBA00022967"/>
    </source>
</evidence>
<evidence type="ECO:0000259" key="18">
    <source>
        <dbReference type="Pfam" id="PF00361"/>
    </source>
</evidence>
<evidence type="ECO:0000256" key="6">
    <source>
        <dbReference type="ARBA" id="ARBA00022448"/>
    </source>
</evidence>
<proteinExistence type="inferred from homology"/>
<feature type="domain" description="NADH:quinone oxidoreductase/Mrp antiporter transmembrane" evidence="18">
    <location>
        <begin position="104"/>
        <end position="387"/>
    </location>
</feature>
<keyword evidence="13 17" id="KW-0830">Ubiquinone</keyword>
<evidence type="ECO:0000256" key="14">
    <source>
        <dbReference type="ARBA" id="ARBA00023128"/>
    </source>
</evidence>
<comment type="function">
    <text evidence="17">Core subunit of the mitochondrial membrane respiratory chain NADH dehydrogenase (Complex I) which catalyzes electron transfer from NADH through the respiratory chain, using ubiquinone as an electron acceptor. Essential for the catalytic activity and assembly of complex I.</text>
</comment>
<keyword evidence="15 17" id="KW-0472">Membrane</keyword>
<comment type="catalytic activity">
    <reaction evidence="16 17">
        <text>a ubiquinone + NADH + 5 H(+)(in) = a ubiquinol + NAD(+) + 4 H(+)(out)</text>
        <dbReference type="Rhea" id="RHEA:29091"/>
        <dbReference type="Rhea" id="RHEA-COMP:9565"/>
        <dbReference type="Rhea" id="RHEA-COMP:9566"/>
        <dbReference type="ChEBI" id="CHEBI:15378"/>
        <dbReference type="ChEBI" id="CHEBI:16389"/>
        <dbReference type="ChEBI" id="CHEBI:17976"/>
        <dbReference type="ChEBI" id="CHEBI:57540"/>
        <dbReference type="ChEBI" id="CHEBI:57945"/>
        <dbReference type="EC" id="7.1.1.2"/>
    </reaction>
</comment>
<evidence type="ECO:0000313" key="19">
    <source>
        <dbReference type="EMBL" id="QOE17527.1"/>
    </source>
</evidence>
<name>A0A7L8EYP0_MONPH</name>
<accession>A0A7L8EYP0</accession>
<evidence type="ECO:0000256" key="16">
    <source>
        <dbReference type="ARBA" id="ARBA00049551"/>
    </source>
</evidence>
<sequence>MMKIVFVVLFFNFMMLWNKMLMFYYNMCYLISFMILFMYMYKDCLWSNLSIVFGLEYYSIFLVMLSFWIISLMMMCLSLDEGSVMMKLFFFINLLIILELFFMSMNLILFYFFYEVSLIPTFFLIIYWGSNMERLSASYYLMMYMLIISFPLLVYLVDMYYYSMTFVFSLMSMYLGGYLFSFGSYMMIFGSFFIKMPMYLFHIWLPKAHVEAPVYGSMILAGVLLKMGSYGLLRLLVLFMDMSLKYNYLILSLGLLGSLISGILCLVQIDMKSLVAYSSVVHMNLMLCSFMTMFKLSFVGGYIMMISHGLCSSGLFYMVNLFYYRTSSRLLIFNKGMMVNLPSLMIWWFLLCAANFSFPLSLNFISEMLMLMVLLNWDLMLIMSLMLICFFSSAYSLYLYSYIQHGWKSFNNLVYNFGTMKEFIVLIMHFYPLIMYLFNLVMFM</sequence>
<feature type="transmembrane region" description="Helical" evidence="17">
    <location>
        <begin position="108"/>
        <end position="129"/>
    </location>
</feature>
<evidence type="ECO:0000256" key="5">
    <source>
        <dbReference type="ARBA" id="ARBA00021006"/>
    </source>
</evidence>
<evidence type="ECO:0000256" key="8">
    <source>
        <dbReference type="ARBA" id="ARBA00022692"/>
    </source>
</evidence>
<organism evidence="19">
    <name type="scientific">Monomorium pharaonis</name>
    <name type="common">Pharaoh ant</name>
    <dbReference type="NCBI Taxonomy" id="307658"/>
    <lineage>
        <taxon>Eukaryota</taxon>
        <taxon>Metazoa</taxon>
        <taxon>Ecdysozoa</taxon>
        <taxon>Arthropoda</taxon>
        <taxon>Hexapoda</taxon>
        <taxon>Insecta</taxon>
        <taxon>Pterygota</taxon>
        <taxon>Neoptera</taxon>
        <taxon>Endopterygota</taxon>
        <taxon>Hymenoptera</taxon>
        <taxon>Apocrita</taxon>
        <taxon>Aculeata</taxon>
        <taxon>Formicoidea</taxon>
        <taxon>Formicidae</taxon>
        <taxon>Myrmicinae</taxon>
        <taxon>Monomorium</taxon>
    </lineage>
</organism>
<dbReference type="InterPro" id="IPR003918">
    <property type="entry name" value="NADH_UbQ_OxRdtase"/>
</dbReference>
<keyword evidence="10 17" id="KW-0249">Electron transport</keyword>
<reference evidence="19" key="1">
    <citation type="submission" date="2020-02" db="EMBL/GenBank/DDBJ databases">
        <title>Complete mitochondrial genome of the pharaoh ant, Monomorium pharaonis (Hymenoptera; Formicidae).</title>
        <authorList>
            <person name="Park J."/>
            <person name="Xi H."/>
            <person name="Park J."/>
        </authorList>
    </citation>
    <scope>NUCLEOTIDE SEQUENCE</scope>
</reference>
<dbReference type="PRINTS" id="PR01437">
    <property type="entry name" value="NUOXDRDTASE4"/>
</dbReference>
<evidence type="ECO:0000256" key="12">
    <source>
        <dbReference type="ARBA" id="ARBA00023027"/>
    </source>
</evidence>
<keyword evidence="11 17" id="KW-1133">Transmembrane helix</keyword>
<feature type="transmembrane region" description="Helical" evidence="17">
    <location>
        <begin position="246"/>
        <end position="267"/>
    </location>
</feature>
<dbReference type="RefSeq" id="YP_009945168.1">
    <property type="nucleotide sequence ID" value="NC_051486.1"/>
</dbReference>
<dbReference type="PANTHER" id="PTHR43507">
    <property type="entry name" value="NADH-UBIQUINONE OXIDOREDUCTASE CHAIN 4"/>
    <property type="match status" value="1"/>
</dbReference>
<dbReference type="EMBL" id="MT038041">
    <property type="protein sequence ID" value="QOE17527.1"/>
    <property type="molecule type" value="Genomic_DNA"/>
</dbReference>
<dbReference type="GO" id="GO:0048039">
    <property type="term" value="F:ubiquinone binding"/>
    <property type="evidence" value="ECO:0007669"/>
    <property type="project" value="TreeGrafter"/>
</dbReference>
<comment type="similarity">
    <text evidence="3 17">Belongs to the complex I subunit 4 family.</text>
</comment>
<dbReference type="OrthoDB" id="2016540at2759"/>
<evidence type="ECO:0000256" key="1">
    <source>
        <dbReference type="ARBA" id="ARBA00003257"/>
    </source>
</evidence>
<dbReference type="GeneID" id="60253700"/>